<organism evidence="1 2">
    <name type="scientific">Segniliparus rugosus (strain ATCC BAA-974 / DSM 45345 / CCUG 50838 / CIP 108380 / JCM 13579 / CDC 945)</name>
    <dbReference type="NCBI Taxonomy" id="679197"/>
    <lineage>
        <taxon>Bacteria</taxon>
        <taxon>Bacillati</taxon>
        <taxon>Actinomycetota</taxon>
        <taxon>Actinomycetes</taxon>
        <taxon>Mycobacteriales</taxon>
        <taxon>Segniliparaceae</taxon>
        <taxon>Segniliparus</taxon>
    </lineage>
</organism>
<reference evidence="1 2" key="1">
    <citation type="journal article" date="2011" name="Stand. Genomic Sci.">
        <title>High quality draft genome sequence of Segniliparus rugosus CDC 945(T)= (ATCC BAA-974(T)).</title>
        <authorList>
            <person name="Earl A.M."/>
            <person name="Desjardins C.A."/>
            <person name="Fitzgerald M.G."/>
            <person name="Arachchi H.M."/>
            <person name="Zeng Q."/>
            <person name="Mehta T."/>
            <person name="Griggs A."/>
            <person name="Birren B.W."/>
            <person name="Toney N.C."/>
            <person name="Carr J."/>
            <person name="Posey J."/>
            <person name="Butler W.R."/>
        </authorList>
    </citation>
    <scope>NUCLEOTIDE SEQUENCE [LARGE SCALE GENOMIC DNA]</scope>
    <source>
        <strain evidence="2">ATCC BAA-974 / DSM 45345 / CCUG 50838 / CIP 108380 / JCM 13579 / CDC 945</strain>
    </source>
</reference>
<dbReference type="AlphaFoldDB" id="E5XNC6"/>
<dbReference type="Proteomes" id="UP000004816">
    <property type="component" value="Unassembled WGS sequence"/>
</dbReference>
<evidence type="ECO:0000313" key="1">
    <source>
        <dbReference type="EMBL" id="EFV14135.1"/>
    </source>
</evidence>
<comment type="caution">
    <text evidence="1">The sequence shown here is derived from an EMBL/GenBank/DDBJ whole genome shotgun (WGS) entry which is preliminary data.</text>
</comment>
<proteinExistence type="predicted"/>
<name>E5XNC6_SEGRC</name>
<accession>E5XNC6</accession>
<dbReference type="RefSeq" id="WP_007468529.1">
    <property type="nucleotide sequence ID" value="NZ_KI391954.1"/>
</dbReference>
<gene>
    <name evidence="1" type="ORF">HMPREF9336_01052</name>
</gene>
<sequence length="100" mass="10972">MMPPIARDRDIDTDDVLVKLSPDGKEWLSWGAVSLLSGVPVEEVKNAPNPWPANWCKQTYRRLKEAAAYCGDYSKLTAVLHYAADAGCPVEVIDLTGGRP</sequence>
<protein>
    <submittedName>
        <fullName evidence="1">Uncharacterized protein</fullName>
    </submittedName>
</protein>
<dbReference type="HOGENOM" id="CLU_2304066_0_0_11"/>
<dbReference type="EMBL" id="ACZI02000003">
    <property type="protein sequence ID" value="EFV14135.1"/>
    <property type="molecule type" value="Genomic_DNA"/>
</dbReference>
<dbReference type="STRING" id="679197.HMPREF9336_01052"/>
<keyword evidence="2" id="KW-1185">Reference proteome</keyword>
<evidence type="ECO:0000313" key="2">
    <source>
        <dbReference type="Proteomes" id="UP000004816"/>
    </source>
</evidence>